<name>A0A8D0FCZ4_STROC</name>
<reference evidence="5" key="2">
    <citation type="submission" date="2025-09" db="UniProtKB">
        <authorList>
            <consortium name="Ensembl"/>
        </authorList>
    </citation>
    <scope>IDENTIFICATION</scope>
</reference>
<keyword evidence="6" id="KW-1185">Reference proteome</keyword>
<evidence type="ECO:0000259" key="4">
    <source>
        <dbReference type="PROSITE" id="PS51082"/>
    </source>
</evidence>
<evidence type="ECO:0000256" key="2">
    <source>
        <dbReference type="ARBA" id="ARBA00023043"/>
    </source>
</evidence>
<dbReference type="GO" id="GO:0005737">
    <property type="term" value="C:cytoplasm"/>
    <property type="evidence" value="ECO:0007669"/>
    <property type="project" value="TreeGrafter"/>
</dbReference>
<evidence type="ECO:0000313" key="6">
    <source>
        <dbReference type="Proteomes" id="UP000694551"/>
    </source>
</evidence>
<protein>
    <recommendedName>
        <fullName evidence="4">WH2 domain-containing protein</fullName>
    </recommendedName>
</protein>
<organism evidence="5 6">
    <name type="scientific">Strix occidentalis caurina</name>
    <name type="common">northern spotted owl</name>
    <dbReference type="NCBI Taxonomy" id="311401"/>
    <lineage>
        <taxon>Eukaryota</taxon>
        <taxon>Metazoa</taxon>
        <taxon>Chordata</taxon>
        <taxon>Craniata</taxon>
        <taxon>Vertebrata</taxon>
        <taxon>Euteleostomi</taxon>
        <taxon>Archelosauria</taxon>
        <taxon>Archosauria</taxon>
        <taxon>Dinosauria</taxon>
        <taxon>Saurischia</taxon>
        <taxon>Theropoda</taxon>
        <taxon>Coelurosauria</taxon>
        <taxon>Aves</taxon>
        <taxon>Neognathae</taxon>
        <taxon>Neoaves</taxon>
        <taxon>Telluraves</taxon>
        <taxon>Strigiformes</taxon>
        <taxon>Strigidae</taxon>
        <taxon>Strix</taxon>
    </lineage>
</organism>
<feature type="compositionally biased region" description="Low complexity" evidence="3">
    <location>
        <begin position="327"/>
        <end position="339"/>
    </location>
</feature>
<dbReference type="PROSITE" id="PS51082">
    <property type="entry name" value="WH2"/>
    <property type="match status" value="1"/>
</dbReference>
<dbReference type="SMART" id="SM00246">
    <property type="entry name" value="WH2"/>
    <property type="match status" value="1"/>
</dbReference>
<feature type="compositionally biased region" description="Low complexity" evidence="3">
    <location>
        <begin position="65"/>
        <end position="78"/>
    </location>
</feature>
<dbReference type="GO" id="GO:0051015">
    <property type="term" value="F:actin filament binding"/>
    <property type="evidence" value="ECO:0007669"/>
    <property type="project" value="TreeGrafter"/>
</dbReference>
<dbReference type="AlphaFoldDB" id="A0A8D0FCZ4"/>
<evidence type="ECO:0000256" key="3">
    <source>
        <dbReference type="SAM" id="MobiDB-lite"/>
    </source>
</evidence>
<dbReference type="Pfam" id="PF02205">
    <property type="entry name" value="WH2"/>
    <property type="match status" value="1"/>
</dbReference>
<reference evidence="5" key="1">
    <citation type="submission" date="2025-08" db="UniProtKB">
        <authorList>
            <consortium name="Ensembl"/>
        </authorList>
    </citation>
    <scope>IDENTIFICATION</scope>
</reference>
<accession>A0A8D0FCZ4</accession>
<dbReference type="PANTHER" id="PTHR24153:SF14">
    <property type="entry name" value="ESPIN"/>
    <property type="match status" value="1"/>
</dbReference>
<sequence length="365" mass="37829">MKSKYRGPALLPAQGVPRRGARPEGPDPAPFPRQSLAASTAAGAGGCPHPPAPRALAAVSPGRCATRALRAPAHGAAEAARRGPKPPAAPPLAPRTEGAPAAPPLLIAATGLGRSTKSFNMMSPTGDNSELLAEIKAGKSLKPTPQSKGFTTIFSGSGQSPVSSPSPTRTPTPPATPEAAGPPRCLAGGSPEPVLNGSSPVPAAGAGAAGEAEALVPSHDEQGRPIPEWKRQVMVRKLQLRMQEEEEQRRKVRGSGVLRRRAWRGHGPAAQDPARGRAWHRLRLPAAPGDHPPPTRRGVVPRGCRGRRRRPQAPLCPLSRRSPGATRHPCAGAGHPPAGARRDPPGSRCGRRICGTWRGSWGACG</sequence>
<dbReference type="InterPro" id="IPR003124">
    <property type="entry name" value="WH2_dom"/>
</dbReference>
<dbReference type="InterPro" id="IPR052420">
    <property type="entry name" value="Espin/Espin-like"/>
</dbReference>
<feature type="compositionally biased region" description="Polar residues" evidence="3">
    <location>
        <begin position="143"/>
        <end position="154"/>
    </location>
</feature>
<feature type="domain" description="WH2" evidence="4">
    <location>
        <begin position="127"/>
        <end position="144"/>
    </location>
</feature>
<dbReference type="Ensembl" id="ENSSOCT00000013440.1">
    <property type="protein sequence ID" value="ENSSOCP00000013079.1"/>
    <property type="gene ID" value="ENSSOCG00000009937.1"/>
</dbReference>
<dbReference type="GO" id="GO:0051017">
    <property type="term" value="P:actin filament bundle assembly"/>
    <property type="evidence" value="ECO:0007669"/>
    <property type="project" value="TreeGrafter"/>
</dbReference>
<evidence type="ECO:0000313" key="5">
    <source>
        <dbReference type="Ensembl" id="ENSSOCP00000013079.1"/>
    </source>
</evidence>
<proteinExistence type="predicted"/>
<keyword evidence="1" id="KW-0677">Repeat</keyword>
<keyword evidence="2" id="KW-0040">ANK repeat</keyword>
<feature type="region of interest" description="Disordered" evidence="3">
    <location>
        <begin position="137"/>
        <end position="230"/>
    </location>
</feature>
<feature type="compositionally biased region" description="Low complexity" evidence="3">
    <location>
        <begin position="203"/>
        <end position="214"/>
    </location>
</feature>
<feature type="region of interest" description="Disordered" evidence="3">
    <location>
        <begin position="285"/>
        <end position="350"/>
    </location>
</feature>
<dbReference type="Proteomes" id="UP000694551">
    <property type="component" value="Unplaced"/>
</dbReference>
<feature type="region of interest" description="Disordered" evidence="3">
    <location>
        <begin position="1"/>
        <end position="108"/>
    </location>
</feature>
<feature type="compositionally biased region" description="Low complexity" evidence="3">
    <location>
        <begin position="94"/>
        <end position="108"/>
    </location>
</feature>
<feature type="compositionally biased region" description="Low complexity" evidence="3">
    <location>
        <begin position="155"/>
        <end position="167"/>
    </location>
</feature>
<feature type="compositionally biased region" description="Basic and acidic residues" evidence="3">
    <location>
        <begin position="218"/>
        <end position="230"/>
    </location>
</feature>
<dbReference type="PANTHER" id="PTHR24153">
    <property type="entry name" value="ESPIN"/>
    <property type="match status" value="1"/>
</dbReference>
<evidence type="ECO:0000256" key="1">
    <source>
        <dbReference type="ARBA" id="ARBA00022737"/>
    </source>
</evidence>